<evidence type="ECO:0000256" key="1">
    <source>
        <dbReference type="SAM" id="MobiDB-lite"/>
    </source>
</evidence>
<proteinExistence type="predicted"/>
<feature type="region of interest" description="Disordered" evidence="1">
    <location>
        <begin position="1"/>
        <end position="27"/>
    </location>
</feature>
<organism evidence="2">
    <name type="scientific">Anopheles coluzzii</name>
    <name type="common">African malaria mosquito</name>
    <dbReference type="NCBI Taxonomy" id="1518534"/>
    <lineage>
        <taxon>Eukaryota</taxon>
        <taxon>Metazoa</taxon>
        <taxon>Ecdysozoa</taxon>
        <taxon>Arthropoda</taxon>
        <taxon>Hexapoda</taxon>
        <taxon>Insecta</taxon>
        <taxon>Pterygota</taxon>
        <taxon>Neoptera</taxon>
        <taxon>Endopterygota</taxon>
        <taxon>Diptera</taxon>
        <taxon>Nematocera</taxon>
        <taxon>Culicoidea</taxon>
        <taxon>Culicidae</taxon>
        <taxon>Anophelinae</taxon>
        <taxon>Anopheles</taxon>
    </lineage>
</organism>
<sequence>MGVQVEQGLPLPPSREDDMTDVEPASSRTDRLCRGTFRWFKMQFPTIAAPTVALVSCFARYDHDRSYREEVLGLRLNWKVSTMSTGYSGLPTAPIPHRQIRDVVLPLFHCNQ</sequence>
<dbReference type="AlphaFoldDB" id="A0A8W7PTJ1"/>
<name>A0A8W7PTJ1_ANOCL</name>
<evidence type="ECO:0000313" key="2">
    <source>
        <dbReference type="EnsemblMetazoa" id="ACOM037452-PA.1"/>
    </source>
</evidence>
<dbReference type="Proteomes" id="UP000075882">
    <property type="component" value="Unassembled WGS sequence"/>
</dbReference>
<reference evidence="2" key="1">
    <citation type="submission" date="2022-08" db="UniProtKB">
        <authorList>
            <consortium name="EnsemblMetazoa"/>
        </authorList>
    </citation>
    <scope>IDENTIFICATION</scope>
</reference>
<protein>
    <submittedName>
        <fullName evidence="2">Uncharacterized protein</fullName>
    </submittedName>
</protein>
<dbReference type="EnsemblMetazoa" id="ACOM037452-RA">
    <property type="protein sequence ID" value="ACOM037452-PA.1"/>
    <property type="gene ID" value="ACOM037452"/>
</dbReference>
<accession>A0A8W7PTJ1</accession>